<dbReference type="AlphaFoldDB" id="A0A5E5BWX2"/>
<evidence type="ECO:0000313" key="2">
    <source>
        <dbReference type="EMBL" id="VVE89877.1"/>
    </source>
</evidence>
<evidence type="ECO:0000259" key="1">
    <source>
        <dbReference type="Pfam" id="PF14355"/>
    </source>
</evidence>
<accession>A0A5E5BWX2</accession>
<dbReference type="Pfam" id="PF14355">
    <property type="entry name" value="Abi_C"/>
    <property type="match status" value="1"/>
</dbReference>
<proteinExistence type="predicted"/>
<dbReference type="Proteomes" id="UP000382040">
    <property type="component" value="Unassembled WGS sequence"/>
</dbReference>
<feature type="domain" description="Abortive infection protein-like C-terminal" evidence="1">
    <location>
        <begin position="196"/>
        <end position="269"/>
    </location>
</feature>
<dbReference type="InterPro" id="IPR026001">
    <property type="entry name" value="Abi-like_C"/>
</dbReference>
<dbReference type="OrthoDB" id="9762009at2"/>
<keyword evidence="3" id="KW-1185">Reference proteome</keyword>
<evidence type="ECO:0000313" key="3">
    <source>
        <dbReference type="Proteomes" id="UP000382040"/>
    </source>
</evidence>
<dbReference type="RefSeq" id="WP_150561083.1">
    <property type="nucleotide sequence ID" value="NZ_CABPST010000012.1"/>
</dbReference>
<gene>
    <name evidence="2" type="ORF">PBR20603_03850</name>
</gene>
<organism evidence="2 3">
    <name type="scientific">Pandoraea bronchicola</name>
    <dbReference type="NCBI Taxonomy" id="2508287"/>
    <lineage>
        <taxon>Bacteria</taxon>
        <taxon>Pseudomonadati</taxon>
        <taxon>Pseudomonadota</taxon>
        <taxon>Betaproteobacteria</taxon>
        <taxon>Burkholderiales</taxon>
        <taxon>Burkholderiaceae</taxon>
        <taxon>Pandoraea</taxon>
    </lineage>
</organism>
<protein>
    <recommendedName>
        <fullName evidence="1">Abortive infection protein-like C-terminal domain-containing protein</fullName>
    </recommendedName>
</protein>
<reference evidence="2 3" key="1">
    <citation type="submission" date="2019-08" db="EMBL/GenBank/DDBJ databases">
        <authorList>
            <person name="Peeters C."/>
        </authorList>
    </citation>
    <scope>NUCLEOTIDE SEQUENCE [LARGE SCALE GENOMIC DNA]</scope>
    <source>
        <strain evidence="2 3">LMG 20603</strain>
    </source>
</reference>
<sequence>MKLSAYTISKLADIVCGGNGWPYRRGTDLVDLFNEFGFRDVYESGFPSRSAFAKEKLTALAGKPAMSDLLCVIVDPRLWFDLNPPIDTPTHDDCVAKLNELLAFDKVQLVREGLCYRVRSLDGTLIPVESIPEDLPAASASSIDAQIQKCRAKIEAGDYDGAITNARALLEHLLLAIEAELSIEPPPAFDGDLGRLFNRVRSLLNLDPSRKDISDALRQVISGLASIIHGLGTMRNKMSDSHGTNYKPARHHAKLAVNCAMTLADFLFETKAYQQAKGFIATSAIPAPDAPSIRALPNAGKDSE</sequence>
<name>A0A5E5BWX2_9BURK</name>
<dbReference type="EMBL" id="CABPST010000012">
    <property type="protein sequence ID" value="VVE89877.1"/>
    <property type="molecule type" value="Genomic_DNA"/>
</dbReference>